<evidence type="ECO:0000313" key="3">
    <source>
        <dbReference type="Proteomes" id="UP000183407"/>
    </source>
</evidence>
<dbReference type="PANTHER" id="PTHR36156">
    <property type="entry name" value="SLR2101 PROTEIN"/>
    <property type="match status" value="1"/>
</dbReference>
<dbReference type="SUPFAM" id="SSF51182">
    <property type="entry name" value="RmlC-like cupins"/>
    <property type="match status" value="1"/>
</dbReference>
<accession>A0A1H5EY10</accession>
<name>A0A1H5EY10_RHOJO</name>
<dbReference type="OrthoDB" id="713485at2"/>
<dbReference type="RefSeq" id="WP_083400613.1">
    <property type="nucleotide sequence ID" value="NZ_FNTL01000004.1"/>
</dbReference>
<dbReference type="InterPro" id="IPR011051">
    <property type="entry name" value="RmlC_Cupin_sf"/>
</dbReference>
<dbReference type="InterPro" id="IPR013096">
    <property type="entry name" value="Cupin_2"/>
</dbReference>
<evidence type="ECO:0000313" key="2">
    <source>
        <dbReference type="EMBL" id="SED96021.1"/>
    </source>
</evidence>
<reference evidence="3" key="1">
    <citation type="submission" date="2016-10" db="EMBL/GenBank/DDBJ databases">
        <authorList>
            <person name="Varghese N."/>
        </authorList>
    </citation>
    <scope>NUCLEOTIDE SEQUENCE [LARGE SCALE GENOMIC DNA]</scope>
    <source>
        <strain evidence="3">DSM 44719</strain>
    </source>
</reference>
<dbReference type="InterPro" id="IPR014710">
    <property type="entry name" value="RmlC-like_jellyroll"/>
</dbReference>
<dbReference type="EMBL" id="FNTL01000004">
    <property type="protein sequence ID" value="SED96021.1"/>
    <property type="molecule type" value="Genomic_DNA"/>
</dbReference>
<proteinExistence type="predicted"/>
<protein>
    <submittedName>
        <fullName evidence="2">Cupin domain-containing protein</fullName>
    </submittedName>
</protein>
<dbReference type="AlphaFoldDB" id="A0A1H5EY10"/>
<organism evidence="2 3">
    <name type="scientific">Rhodococcus jostii</name>
    <dbReference type="NCBI Taxonomy" id="132919"/>
    <lineage>
        <taxon>Bacteria</taxon>
        <taxon>Bacillati</taxon>
        <taxon>Actinomycetota</taxon>
        <taxon>Actinomycetes</taxon>
        <taxon>Mycobacteriales</taxon>
        <taxon>Nocardiaceae</taxon>
        <taxon>Rhodococcus</taxon>
    </lineage>
</organism>
<dbReference type="PANTHER" id="PTHR36156:SF2">
    <property type="entry name" value="CUPIN TYPE-2 DOMAIN-CONTAINING PROTEIN"/>
    <property type="match status" value="1"/>
</dbReference>
<dbReference type="CDD" id="cd02231">
    <property type="entry name" value="cupin_BLL6423-like"/>
    <property type="match status" value="1"/>
</dbReference>
<dbReference type="Pfam" id="PF07883">
    <property type="entry name" value="Cupin_2"/>
    <property type="match status" value="1"/>
</dbReference>
<dbReference type="Gene3D" id="2.60.120.10">
    <property type="entry name" value="Jelly Rolls"/>
    <property type="match status" value="1"/>
</dbReference>
<dbReference type="InterPro" id="IPR047142">
    <property type="entry name" value="OryJ/VirC-like"/>
</dbReference>
<dbReference type="Proteomes" id="UP000183407">
    <property type="component" value="Unassembled WGS sequence"/>
</dbReference>
<sequence length="159" mass="17412">MIHEARRVVTGHDASGKSVVVSDSAVEAFEVPPTTFAARIWATDEFPSDNADGRDGTELIETFASSNGSAFYIVDWAPNSEFAMHRTCTIDYAAIISGELELVLDSGETTILRPGDTLVQRGVAHIWRNSTDEWCRTVIMMLAAKPLVVDGRQLEPTLK</sequence>
<evidence type="ECO:0000259" key="1">
    <source>
        <dbReference type="Pfam" id="PF07883"/>
    </source>
</evidence>
<gene>
    <name evidence="2" type="ORF">SAMN04490220_6180</name>
</gene>
<feature type="domain" description="Cupin type-2" evidence="1">
    <location>
        <begin position="73"/>
        <end position="138"/>
    </location>
</feature>